<dbReference type="InterPro" id="IPR013087">
    <property type="entry name" value="Znf_C2H2_type"/>
</dbReference>
<dbReference type="InterPro" id="IPR052130">
    <property type="entry name" value="AEBP2/jing_C2H2-ZnF"/>
</dbReference>
<feature type="region of interest" description="Disordered" evidence="12">
    <location>
        <begin position="662"/>
        <end position="681"/>
    </location>
</feature>
<gene>
    <name evidence="14" type="primary">jing_2</name>
    <name evidence="14" type="ORF">c1_g1_i1</name>
</gene>
<keyword evidence="10" id="KW-0539">Nucleus</keyword>
<feature type="region of interest" description="Disordered" evidence="12">
    <location>
        <begin position="914"/>
        <end position="939"/>
    </location>
</feature>
<feature type="compositionally biased region" description="Acidic residues" evidence="12">
    <location>
        <begin position="604"/>
        <end position="616"/>
    </location>
</feature>
<feature type="compositionally biased region" description="Acidic residues" evidence="12">
    <location>
        <begin position="1058"/>
        <end position="1089"/>
    </location>
</feature>
<feature type="region of interest" description="Disordered" evidence="12">
    <location>
        <begin position="584"/>
        <end position="640"/>
    </location>
</feature>
<dbReference type="SUPFAM" id="SSF57667">
    <property type="entry name" value="beta-beta-alpha zinc fingers"/>
    <property type="match status" value="1"/>
</dbReference>
<dbReference type="EMBL" id="GDHF01003458">
    <property type="protein sequence ID" value="JAI48856.1"/>
    <property type="molecule type" value="Transcribed_RNA"/>
</dbReference>
<name>A0A0K8WCH8_BACLA</name>
<dbReference type="GO" id="GO:0006357">
    <property type="term" value="P:regulation of transcription by RNA polymerase II"/>
    <property type="evidence" value="ECO:0007669"/>
    <property type="project" value="TreeGrafter"/>
</dbReference>
<comment type="subcellular location">
    <subcellularLocation>
        <location evidence="1">Nucleus</location>
    </subcellularLocation>
</comment>
<dbReference type="PANTHER" id="PTHR46541:SF1">
    <property type="entry name" value="ZINC FINGER PROTEIN AEBP2"/>
    <property type="match status" value="1"/>
</dbReference>
<comment type="similarity">
    <text evidence="11">Belongs to the AEBP2/jing C2H2-type zinc-finger family.</text>
</comment>
<keyword evidence="9" id="KW-0804">Transcription</keyword>
<dbReference type="OrthoDB" id="7791654at2759"/>
<feature type="compositionally biased region" description="Low complexity" evidence="12">
    <location>
        <begin position="695"/>
        <end position="713"/>
    </location>
</feature>
<proteinExistence type="inferred from homology"/>
<evidence type="ECO:0000256" key="4">
    <source>
        <dbReference type="ARBA" id="ARBA00022737"/>
    </source>
</evidence>
<feature type="compositionally biased region" description="Low complexity" evidence="12">
    <location>
        <begin position="542"/>
        <end position="554"/>
    </location>
</feature>
<evidence type="ECO:0000256" key="5">
    <source>
        <dbReference type="ARBA" id="ARBA00022771"/>
    </source>
</evidence>
<keyword evidence="2" id="KW-0678">Repressor</keyword>
<dbReference type="InterPro" id="IPR036236">
    <property type="entry name" value="Znf_C2H2_sf"/>
</dbReference>
<dbReference type="PANTHER" id="PTHR46541">
    <property type="entry name" value="ZINC FINGER PROTEIN AEBP2"/>
    <property type="match status" value="1"/>
</dbReference>
<feature type="compositionally biased region" description="Low complexity" evidence="12">
    <location>
        <begin position="31"/>
        <end position="52"/>
    </location>
</feature>
<feature type="compositionally biased region" description="Polar residues" evidence="12">
    <location>
        <begin position="1100"/>
        <end position="1119"/>
    </location>
</feature>
<evidence type="ECO:0000256" key="11">
    <source>
        <dbReference type="ARBA" id="ARBA00037930"/>
    </source>
</evidence>
<feature type="non-terminal residue" evidence="14">
    <location>
        <position position="1"/>
    </location>
</feature>
<dbReference type="GO" id="GO:0006325">
    <property type="term" value="P:chromatin organization"/>
    <property type="evidence" value="ECO:0007669"/>
    <property type="project" value="UniProtKB-KW"/>
</dbReference>
<dbReference type="PROSITE" id="PS00028">
    <property type="entry name" value="ZINC_FINGER_C2H2_1"/>
    <property type="match status" value="1"/>
</dbReference>
<feature type="region of interest" description="Disordered" evidence="12">
    <location>
        <begin position="508"/>
        <end position="554"/>
    </location>
</feature>
<keyword evidence="7" id="KW-0156">Chromatin regulator</keyword>
<keyword evidence="5" id="KW-0863">Zinc-finger</keyword>
<feature type="compositionally biased region" description="Pro residues" evidence="12">
    <location>
        <begin position="532"/>
        <end position="541"/>
    </location>
</feature>
<dbReference type="Gene3D" id="3.30.160.60">
    <property type="entry name" value="Classic Zinc Finger"/>
    <property type="match status" value="1"/>
</dbReference>
<evidence type="ECO:0000259" key="13">
    <source>
        <dbReference type="PROSITE" id="PS00028"/>
    </source>
</evidence>
<feature type="compositionally biased region" description="Low complexity" evidence="12">
    <location>
        <begin position="731"/>
        <end position="763"/>
    </location>
</feature>
<keyword evidence="6" id="KW-0862">Zinc</keyword>
<feature type="compositionally biased region" description="Basic and acidic residues" evidence="12">
    <location>
        <begin position="916"/>
        <end position="926"/>
    </location>
</feature>
<evidence type="ECO:0000256" key="9">
    <source>
        <dbReference type="ARBA" id="ARBA00023163"/>
    </source>
</evidence>
<feature type="compositionally biased region" description="Polar residues" evidence="12">
    <location>
        <begin position="584"/>
        <end position="601"/>
    </location>
</feature>
<reference evidence="14" key="1">
    <citation type="submission" date="2015-06" db="EMBL/GenBank/DDBJ databases">
        <authorList>
            <person name="Hoefler B.C."/>
            <person name="Straight P.D."/>
        </authorList>
    </citation>
    <scope>NUCLEOTIDE SEQUENCE</scope>
</reference>
<evidence type="ECO:0000256" key="7">
    <source>
        <dbReference type="ARBA" id="ARBA00022853"/>
    </source>
</evidence>
<evidence type="ECO:0000313" key="14">
    <source>
        <dbReference type="EMBL" id="JAI48856.1"/>
    </source>
</evidence>
<dbReference type="InterPro" id="IPR059034">
    <property type="entry name" value="SH3_AEBP2_C"/>
</dbReference>
<feature type="compositionally biased region" description="Low complexity" evidence="12">
    <location>
        <begin position="508"/>
        <end position="531"/>
    </location>
</feature>
<feature type="region of interest" description="Disordered" evidence="12">
    <location>
        <begin position="695"/>
        <end position="764"/>
    </location>
</feature>
<evidence type="ECO:0000256" key="3">
    <source>
        <dbReference type="ARBA" id="ARBA00022723"/>
    </source>
</evidence>
<feature type="region of interest" description="Disordered" evidence="12">
    <location>
        <begin position="1"/>
        <end position="72"/>
    </location>
</feature>
<keyword evidence="4" id="KW-0677">Repeat</keyword>
<accession>A0A0K8WCH8</accession>
<keyword evidence="3" id="KW-0479">Metal-binding</keyword>
<evidence type="ECO:0000256" key="10">
    <source>
        <dbReference type="ARBA" id="ARBA00023242"/>
    </source>
</evidence>
<organism evidence="14">
    <name type="scientific">Bactrocera latifrons</name>
    <name type="common">Malaysian fruit fly</name>
    <name type="synonym">Chaetodacus latifrons</name>
    <dbReference type="NCBI Taxonomy" id="174628"/>
    <lineage>
        <taxon>Eukaryota</taxon>
        <taxon>Metazoa</taxon>
        <taxon>Ecdysozoa</taxon>
        <taxon>Arthropoda</taxon>
        <taxon>Hexapoda</taxon>
        <taxon>Insecta</taxon>
        <taxon>Pterygota</taxon>
        <taxon>Neoptera</taxon>
        <taxon>Endopterygota</taxon>
        <taxon>Diptera</taxon>
        <taxon>Brachycera</taxon>
        <taxon>Muscomorpha</taxon>
        <taxon>Tephritoidea</taxon>
        <taxon>Tephritidae</taxon>
        <taxon>Bactrocera</taxon>
        <taxon>Bactrocera</taxon>
    </lineage>
</organism>
<dbReference type="GO" id="GO:0008270">
    <property type="term" value="F:zinc ion binding"/>
    <property type="evidence" value="ECO:0007669"/>
    <property type="project" value="UniProtKB-KW"/>
</dbReference>
<protein>
    <submittedName>
        <fullName evidence="14">Zinc finger protein jing</fullName>
    </submittedName>
</protein>
<evidence type="ECO:0000256" key="8">
    <source>
        <dbReference type="ARBA" id="ARBA00023015"/>
    </source>
</evidence>
<feature type="compositionally biased region" description="Polar residues" evidence="12">
    <location>
        <begin position="714"/>
        <end position="726"/>
    </location>
</feature>
<dbReference type="Pfam" id="PF26014">
    <property type="entry name" value="SH3_AEBP2_C"/>
    <property type="match status" value="1"/>
</dbReference>
<feature type="region of interest" description="Disordered" evidence="12">
    <location>
        <begin position="1054"/>
        <end position="1125"/>
    </location>
</feature>
<feature type="domain" description="C2H2-type" evidence="13">
    <location>
        <begin position="889"/>
        <end position="911"/>
    </location>
</feature>
<evidence type="ECO:0000256" key="6">
    <source>
        <dbReference type="ARBA" id="ARBA00022833"/>
    </source>
</evidence>
<evidence type="ECO:0000256" key="2">
    <source>
        <dbReference type="ARBA" id="ARBA00022491"/>
    </source>
</evidence>
<sequence length="1313" mass="139301">PALSSIFAGAAQQQQQQQQQPHTSHDQHTDFQQQQQQLLAFLQQQQQQQPQFITTSQPPPLSAVNSTSPQTATAAATLTPLPINASSNATPANNANTAKLAIVKATTASTQPQQFAALNSQPPPLVTISHGKARATAIAPATAISATSNANATSSKPAALAKPYQKRMPKVAPAPVPVAPAPSKPALTSAKAKISTGCKIIATPTTPPPLVPALSSNNSSGISSVASAPNSRAAPVAKQLLPTSGLPTPALISIAPAPATITTTTTAAPSAAAVPSAMKITALPPLAPKLTPVAASITTTAVSSTAITATAAKAIVASAAVTATTTTTSTPDLFDLVKNSNGAITISAPTTISNTNNNKCHNNTFNKCAALLPSFYNSSLSSYSSASSPSLCSSTHTVSSDGFCSKIKEEPLDEVANAPSANTSDSGIKLESFNASTHSQMLSADIKVELMEDTTKMYPSTVNSISTGIGNSITHANDYSSYSFSSHSNSVSSAADLSLEASTPPSLSSLSASCSSAPSPVPSSSVGASPRNSPPPLPPTQPCESNSASLSSESSASCVTAATGRDMLSEMVTSSCISSNLASEMSNSADGSTTHAKSLTSGLEDVEKDASADEESSEKRDLPTPESGIGGSLTASESSESIVSTISNNSSKAEIIANIINSIDSNSPPPTPLSTISAGSAESGSHISHTIADLNSNSSNAATPISSSSPANSVDLNTNSTSNSAVPSAPSLPNISDNSNSNSCTSSSSNSSVSGEPQSSSSSNCFNSTLTLIDTKLAECASEALPKCAISPILSQPKTIRFPAETGGFRYGPKGAKRHDGVCYWNKCNKKHDSCSKLLDHMQTLHVNTQTGPFSCLWVGCKVYNKESCSRRWLERHVLSHGGSKQFKCIVEGCGLRFGSQLALQKHVNNHFTATENKESSNKRTSDPPVPKQLRKNGKKLRYRRQPFSARMFDFFDSGIMEGLQHRLRQISVLSTSSNTITFQGQCMMRRKTQQGSYESFIRWSPREIISDEWVPACDGPYTKTVNIKRMRPAEKIKVESLLMTAYKMPYSPNLFDDASDEDDDDDEEEDANETVDPDEDFDDPDESFEVGKNKLPASTPYQQKKTAPSLKENSQAALNRQPAKNIVQRKISPEKVVISRQGDKIIKKITCFETWYVIIPEEVTPKVARNILDIPLIKLANVAAQINLPSENWKSKVTLHELSPSMLAKTNMITYTGDLKEYNISESDRGRYQPSCVMFRRSVNDRTKSRLPYDRAVIFKNKTFFTNIEGKNVKMVGAPSTINTHKDVEILLQIVDTLTLQSSLVEPTNTMQ</sequence>
<evidence type="ECO:0000256" key="1">
    <source>
        <dbReference type="ARBA" id="ARBA00004123"/>
    </source>
</evidence>
<dbReference type="SMART" id="SM00355">
    <property type="entry name" value="ZnF_C2H2"/>
    <property type="match status" value="3"/>
</dbReference>
<evidence type="ECO:0000256" key="12">
    <source>
        <dbReference type="SAM" id="MobiDB-lite"/>
    </source>
</evidence>
<dbReference type="GO" id="GO:0035098">
    <property type="term" value="C:ESC/E(Z) complex"/>
    <property type="evidence" value="ECO:0007669"/>
    <property type="project" value="TreeGrafter"/>
</dbReference>
<keyword evidence="8" id="KW-0805">Transcription regulation</keyword>